<dbReference type="GO" id="GO:0003677">
    <property type="term" value="F:DNA binding"/>
    <property type="evidence" value="ECO:0007669"/>
    <property type="project" value="UniProtKB-UniRule"/>
</dbReference>
<dbReference type="Gene3D" id="3.30.160.390">
    <property type="entry name" value="Integrase, DNA-binding domain"/>
    <property type="match status" value="1"/>
</dbReference>
<dbReference type="EMBL" id="VTXL01000012">
    <property type="protein sequence ID" value="NOJ13996.1"/>
    <property type="molecule type" value="Genomic_DNA"/>
</dbReference>
<evidence type="ECO:0000256" key="5">
    <source>
        <dbReference type="PROSITE-ProRule" id="PRU01248"/>
    </source>
</evidence>
<dbReference type="InterPro" id="IPR038488">
    <property type="entry name" value="Integrase_DNA-bd_sf"/>
</dbReference>
<comment type="caution">
    <text evidence="8">The sequence shown here is derived from an EMBL/GenBank/DDBJ whole genome shotgun (WGS) entry which is preliminary data.</text>
</comment>
<proteinExistence type="inferred from homology"/>
<dbReference type="InterPro" id="IPR002104">
    <property type="entry name" value="Integrase_catalytic"/>
</dbReference>
<dbReference type="PROSITE" id="PS51898">
    <property type="entry name" value="TYR_RECOMBINASE"/>
    <property type="match status" value="1"/>
</dbReference>
<dbReference type="AlphaFoldDB" id="A0A7Y4G2G2"/>
<name>A0A7Y4G2G2_VIBSP</name>
<dbReference type="GO" id="GO:0015074">
    <property type="term" value="P:DNA integration"/>
    <property type="evidence" value="ECO:0007669"/>
    <property type="project" value="UniProtKB-KW"/>
</dbReference>
<dbReference type="PANTHER" id="PTHR30629">
    <property type="entry name" value="PROPHAGE INTEGRASE"/>
    <property type="match status" value="1"/>
</dbReference>
<dbReference type="InterPro" id="IPR050808">
    <property type="entry name" value="Phage_Integrase"/>
</dbReference>
<evidence type="ECO:0000256" key="3">
    <source>
        <dbReference type="ARBA" id="ARBA00023125"/>
    </source>
</evidence>
<dbReference type="InterPro" id="IPR025166">
    <property type="entry name" value="Integrase_DNA_bind_dom"/>
</dbReference>
<dbReference type="Pfam" id="PF00589">
    <property type="entry name" value="Phage_integrase"/>
    <property type="match status" value="1"/>
</dbReference>
<dbReference type="InterPro" id="IPR011010">
    <property type="entry name" value="DNA_brk_join_enz"/>
</dbReference>
<dbReference type="Proteomes" id="UP000519158">
    <property type="component" value="Unassembled WGS sequence"/>
</dbReference>
<dbReference type="Pfam" id="PF22022">
    <property type="entry name" value="Phage_int_M"/>
    <property type="match status" value="1"/>
</dbReference>
<protein>
    <submittedName>
        <fullName evidence="8">Tyrosine-type recombinase/integrase</fullName>
    </submittedName>
</protein>
<dbReference type="InterPro" id="IPR053876">
    <property type="entry name" value="Phage_int_M"/>
</dbReference>
<sequence length="400" mass="46574">MPKKTTSLSDKEIKAAEIKAKEYILSDGNGLNLRIRPNGTKSWQYRYTNRVTGKVKKLSLGSYPTLKLADARKIAQDHRNQLANGVDPREHIEALKQDTIRRESNTFICVAEQWFKRKKKTISKEHAERIWRTLQIYIFPKFQNVPIESITRRDAIQLLRPLEEAQKLSTIKRICQSLNQIMEYGVDSDVIDVNPLTRMIKAFEHHDVKHMPTIRPEILQEFLCKLQKNNTIQDKTKYLILWQLHTMLRPKEAARTRWSYIDIHKRCLTIPPEEMKGQRAHRVPLTDEMIEILNKIRPLSEDKEFVFPGERNSNTHIGESTANAAIKRSLGYKGKLVAHGLRSIASTALHEQEFDSLHIEACLSHADKNTTRASYNRTDFFEQRKNIMAWWSEFIMSSSS</sequence>
<dbReference type="Gene3D" id="1.10.150.130">
    <property type="match status" value="1"/>
</dbReference>
<evidence type="ECO:0000313" key="8">
    <source>
        <dbReference type="EMBL" id="NOJ13996.1"/>
    </source>
</evidence>
<dbReference type="CDD" id="cd00801">
    <property type="entry name" value="INT_P4_C"/>
    <property type="match status" value="1"/>
</dbReference>
<dbReference type="GO" id="GO:0006310">
    <property type="term" value="P:DNA recombination"/>
    <property type="evidence" value="ECO:0007669"/>
    <property type="project" value="UniProtKB-KW"/>
</dbReference>
<feature type="domain" description="Core-binding (CB)" evidence="7">
    <location>
        <begin position="105"/>
        <end position="186"/>
    </location>
</feature>
<dbReference type="Pfam" id="PF13356">
    <property type="entry name" value="Arm-DNA-bind_3"/>
    <property type="match status" value="1"/>
</dbReference>
<dbReference type="PANTHER" id="PTHR30629:SF6">
    <property type="entry name" value="PROPHAGE INTEGRASE INTA-RELATED"/>
    <property type="match status" value="1"/>
</dbReference>
<evidence type="ECO:0000259" key="7">
    <source>
        <dbReference type="PROSITE" id="PS51900"/>
    </source>
</evidence>
<gene>
    <name evidence="8" type="ORF">F0234_14625</name>
</gene>
<keyword evidence="3 5" id="KW-0238">DNA-binding</keyword>
<reference evidence="8 9" key="1">
    <citation type="submission" date="2019-09" db="EMBL/GenBank/DDBJ databases">
        <title>Draft genome sequencing and comparative genomics of hatchery-associated Vibrios.</title>
        <authorList>
            <person name="Kehlet-Delgado H."/>
            <person name="Mueller R.S."/>
        </authorList>
    </citation>
    <scope>NUCLEOTIDE SEQUENCE [LARGE SCALE GENOMIC DNA]</scope>
    <source>
        <strain evidence="8 9">99-70-13A3</strain>
    </source>
</reference>
<organism evidence="8 9">
    <name type="scientific">Vibrio splendidus</name>
    <dbReference type="NCBI Taxonomy" id="29497"/>
    <lineage>
        <taxon>Bacteria</taxon>
        <taxon>Pseudomonadati</taxon>
        <taxon>Pseudomonadota</taxon>
        <taxon>Gammaproteobacteria</taxon>
        <taxon>Vibrionales</taxon>
        <taxon>Vibrionaceae</taxon>
        <taxon>Vibrio</taxon>
    </lineage>
</organism>
<keyword evidence="4" id="KW-0233">DNA recombination</keyword>
<evidence type="ECO:0000259" key="6">
    <source>
        <dbReference type="PROSITE" id="PS51898"/>
    </source>
</evidence>
<dbReference type="RefSeq" id="WP_171329556.1">
    <property type="nucleotide sequence ID" value="NZ_CAWPOP010000004.1"/>
</dbReference>
<evidence type="ECO:0000256" key="1">
    <source>
        <dbReference type="ARBA" id="ARBA00008857"/>
    </source>
</evidence>
<dbReference type="PROSITE" id="PS51900">
    <property type="entry name" value="CB"/>
    <property type="match status" value="1"/>
</dbReference>
<dbReference type="SUPFAM" id="SSF56349">
    <property type="entry name" value="DNA breaking-rejoining enzymes"/>
    <property type="match status" value="1"/>
</dbReference>
<dbReference type="Gene3D" id="1.10.443.10">
    <property type="entry name" value="Intergrase catalytic core"/>
    <property type="match status" value="1"/>
</dbReference>
<evidence type="ECO:0000256" key="2">
    <source>
        <dbReference type="ARBA" id="ARBA00022908"/>
    </source>
</evidence>
<feature type="domain" description="Tyr recombinase" evidence="6">
    <location>
        <begin position="209"/>
        <end position="389"/>
    </location>
</feature>
<comment type="similarity">
    <text evidence="1">Belongs to the 'phage' integrase family.</text>
</comment>
<evidence type="ECO:0000256" key="4">
    <source>
        <dbReference type="ARBA" id="ARBA00023172"/>
    </source>
</evidence>
<dbReference type="InterPro" id="IPR044068">
    <property type="entry name" value="CB"/>
</dbReference>
<dbReference type="InterPro" id="IPR013762">
    <property type="entry name" value="Integrase-like_cat_sf"/>
</dbReference>
<evidence type="ECO:0000313" key="9">
    <source>
        <dbReference type="Proteomes" id="UP000519158"/>
    </source>
</evidence>
<accession>A0A7Y4G2G2</accession>
<keyword evidence="2" id="KW-0229">DNA integration</keyword>
<dbReference type="InterPro" id="IPR010998">
    <property type="entry name" value="Integrase_recombinase_N"/>
</dbReference>